<evidence type="ECO:0000256" key="1">
    <source>
        <dbReference type="ARBA" id="ARBA00006018"/>
    </source>
</evidence>
<organism evidence="2 3">
    <name type="scientific">Anaerosporomusa subterranea</name>
    <dbReference type="NCBI Taxonomy" id="1794912"/>
    <lineage>
        <taxon>Bacteria</taxon>
        <taxon>Bacillati</taxon>
        <taxon>Bacillota</taxon>
        <taxon>Negativicutes</taxon>
        <taxon>Acetonemataceae</taxon>
        <taxon>Anaerosporomusa</taxon>
    </lineage>
</organism>
<sequence length="73" mass="7647">MCLGVPALVTDVSDGMATVETAGVVRQVSSLLLPGLQLGEWVLVHAGFAMQTIDQQAVTEILTVYQGWAESGS</sequence>
<evidence type="ECO:0000313" key="2">
    <source>
        <dbReference type="EMBL" id="KYZ76560.1"/>
    </source>
</evidence>
<accession>A0A154BRW5</accession>
<protein>
    <submittedName>
        <fullName evidence="2">Hydrogenase assembly protein HypC</fullName>
    </submittedName>
</protein>
<gene>
    <name evidence="2" type="ORF">AXX12_09010</name>
</gene>
<dbReference type="InterPro" id="IPR001109">
    <property type="entry name" value="Hydrogenase_HupF/HypC"/>
</dbReference>
<dbReference type="GO" id="GO:0005506">
    <property type="term" value="F:iron ion binding"/>
    <property type="evidence" value="ECO:0007669"/>
    <property type="project" value="TreeGrafter"/>
</dbReference>
<dbReference type="Proteomes" id="UP000076268">
    <property type="component" value="Unassembled WGS sequence"/>
</dbReference>
<dbReference type="STRING" id="1794912.AXX12_09010"/>
<dbReference type="Gene3D" id="2.30.30.140">
    <property type="match status" value="1"/>
</dbReference>
<dbReference type="EMBL" id="LSGP01000017">
    <property type="protein sequence ID" value="KYZ76560.1"/>
    <property type="molecule type" value="Genomic_DNA"/>
</dbReference>
<name>A0A154BRW5_ANASB</name>
<evidence type="ECO:0000313" key="3">
    <source>
        <dbReference type="Proteomes" id="UP000076268"/>
    </source>
</evidence>
<dbReference type="GO" id="GO:0051604">
    <property type="term" value="P:protein maturation"/>
    <property type="evidence" value="ECO:0007669"/>
    <property type="project" value="TreeGrafter"/>
</dbReference>
<proteinExistence type="inferred from homology"/>
<dbReference type="PANTHER" id="PTHR35177:SF2">
    <property type="entry name" value="HYDROGENASE MATURATION FACTOR HYBG"/>
    <property type="match status" value="1"/>
</dbReference>
<dbReference type="GO" id="GO:1902670">
    <property type="term" value="F:carbon dioxide binding"/>
    <property type="evidence" value="ECO:0007669"/>
    <property type="project" value="TreeGrafter"/>
</dbReference>
<dbReference type="Pfam" id="PF01455">
    <property type="entry name" value="HupF_HypC"/>
    <property type="match status" value="1"/>
</dbReference>
<reference evidence="2 3" key="1">
    <citation type="submission" date="2016-02" db="EMBL/GenBank/DDBJ databases">
        <title>Anaerosporomusa subterraneum gen. nov., sp. nov., a spore-forming obligate anaerobe isolated from saprolite.</title>
        <authorList>
            <person name="Choi J.K."/>
            <person name="Shah M."/>
            <person name="Yee N."/>
        </authorList>
    </citation>
    <scope>NUCLEOTIDE SEQUENCE [LARGE SCALE GENOMIC DNA]</scope>
    <source>
        <strain evidence="2 3">RU4</strain>
    </source>
</reference>
<dbReference type="NCBIfam" id="TIGR00074">
    <property type="entry name" value="hypC_hupF"/>
    <property type="match status" value="1"/>
</dbReference>
<dbReference type="AlphaFoldDB" id="A0A154BRW5"/>
<dbReference type="RefSeq" id="WP_066242235.1">
    <property type="nucleotide sequence ID" value="NZ_LSGP01000017.1"/>
</dbReference>
<dbReference type="PRINTS" id="PR00445">
    <property type="entry name" value="HUPFHYPC"/>
</dbReference>
<dbReference type="PANTHER" id="PTHR35177">
    <property type="entry name" value="HYDROGENASE MATURATION FACTOR HYBG"/>
    <property type="match status" value="1"/>
</dbReference>
<comment type="similarity">
    <text evidence="1">Belongs to the HupF/HypC family.</text>
</comment>
<keyword evidence="3" id="KW-1185">Reference proteome</keyword>
<dbReference type="SUPFAM" id="SSF159127">
    <property type="entry name" value="HupF/HypC-like"/>
    <property type="match status" value="1"/>
</dbReference>
<comment type="caution">
    <text evidence="2">The sequence shown here is derived from an EMBL/GenBank/DDBJ whole genome shotgun (WGS) entry which is preliminary data.</text>
</comment>
<dbReference type="OrthoDB" id="9806017at2"/>